<dbReference type="PROSITE" id="PS51914">
    <property type="entry name" value="MRH"/>
    <property type="match status" value="1"/>
</dbReference>
<evidence type="ECO:0000256" key="5">
    <source>
        <dbReference type="ARBA" id="ARBA00005363"/>
    </source>
</evidence>
<keyword evidence="10" id="KW-0653">Protein transport</keyword>
<keyword evidence="8" id="KW-0812">Transmembrane</keyword>
<evidence type="ECO:0000256" key="9">
    <source>
        <dbReference type="ARBA" id="ARBA00022729"/>
    </source>
</evidence>
<evidence type="ECO:0000256" key="10">
    <source>
        <dbReference type="ARBA" id="ARBA00022927"/>
    </source>
</evidence>
<evidence type="ECO:0000256" key="17">
    <source>
        <dbReference type="ARBA" id="ARBA00023329"/>
    </source>
</evidence>
<evidence type="ECO:0000256" key="13">
    <source>
        <dbReference type="ARBA" id="ARBA00023034"/>
    </source>
</evidence>
<evidence type="ECO:0000256" key="14">
    <source>
        <dbReference type="ARBA" id="ARBA00023128"/>
    </source>
</evidence>
<keyword evidence="14" id="KW-0496">Mitochondrion</keyword>
<evidence type="ECO:0000256" key="15">
    <source>
        <dbReference type="ARBA" id="ARBA00023136"/>
    </source>
</evidence>
<keyword evidence="13" id="KW-0333">Golgi apparatus</keyword>
<dbReference type="GO" id="GO:0015031">
    <property type="term" value="P:protein transport"/>
    <property type="evidence" value="ECO:0007669"/>
    <property type="project" value="UniProtKB-KW"/>
</dbReference>
<evidence type="ECO:0000256" key="12">
    <source>
        <dbReference type="ARBA" id="ARBA00023006"/>
    </source>
</evidence>
<keyword evidence="19" id="KW-1185">Reference proteome</keyword>
<name>A0A8J1XIU6_OWEFU</name>
<dbReference type="OrthoDB" id="29460at2759"/>
<dbReference type="GO" id="GO:0034045">
    <property type="term" value="C:phagophore assembly site membrane"/>
    <property type="evidence" value="ECO:0007669"/>
    <property type="project" value="UniProtKB-SubCell"/>
</dbReference>
<dbReference type="GO" id="GO:0000139">
    <property type="term" value="C:Golgi membrane"/>
    <property type="evidence" value="ECO:0007669"/>
    <property type="project" value="UniProtKB-SubCell"/>
</dbReference>
<sequence>MIPSGQKFLNVDISLFRANYAALFITLFSSMQCCLGADPQQIQCTLIDSCSCQSDQGKIDLSPLDTKDASNPAFFNQYDEAYVDQYSFNPCSKFTLDASCTDVAVCQSQQGGAFYPLGTQDSAQFITDPTKGLEIQYSQDWLSVTRTSHVQLLCDEAADTPILDVSGEDSPGSANYYMSLTSKYCCPQGSAPPASSTHNPDDPSVTVAVSISVGTILCIILIVLLPLYVIGGMAIKRQRQGARGVEMVPNIEFWKSVPGLVKDGTMFVVGKVTRKGEYQRM</sequence>
<dbReference type="InterPro" id="IPR018939">
    <property type="entry name" value="Autophagy-rel_prot_27"/>
</dbReference>
<keyword evidence="15" id="KW-0472">Membrane</keyword>
<evidence type="ECO:0000256" key="2">
    <source>
        <dbReference type="ARBA" id="ARBA00004358"/>
    </source>
</evidence>
<evidence type="ECO:0000256" key="1">
    <source>
        <dbReference type="ARBA" id="ARBA00004304"/>
    </source>
</evidence>
<dbReference type="GO" id="GO:0006914">
    <property type="term" value="P:autophagy"/>
    <property type="evidence" value="ECO:0007669"/>
    <property type="project" value="UniProtKB-KW"/>
</dbReference>
<proteinExistence type="inferred from homology"/>
<evidence type="ECO:0000256" key="4">
    <source>
        <dbReference type="ARBA" id="ARBA00004472"/>
    </source>
</evidence>
<reference evidence="18" key="1">
    <citation type="submission" date="2022-03" db="EMBL/GenBank/DDBJ databases">
        <authorList>
            <person name="Martin C."/>
        </authorList>
    </citation>
    <scope>NUCLEOTIDE SEQUENCE</scope>
</reference>
<keyword evidence="9" id="KW-0732">Signal</keyword>
<comment type="subcellular location">
    <subcellularLocation>
        <location evidence="2">Cytoplasmic vesicle membrane</location>
        <topology evidence="2">Single-pass type I membrane protein</topology>
    </subcellularLocation>
    <subcellularLocation>
        <location evidence="3">Golgi apparatus membrane</location>
    </subcellularLocation>
    <subcellularLocation>
        <location evidence="1">Mitochondrion membrane</location>
        <topology evidence="1">Single-pass membrane protein</topology>
    </subcellularLocation>
    <subcellularLocation>
        <location evidence="4">Preautophagosomal structure membrane</location>
        <topology evidence="4">Single-pass type I membrane protein</topology>
    </subcellularLocation>
</comment>
<dbReference type="AlphaFoldDB" id="A0A8J1XIU6"/>
<evidence type="ECO:0000256" key="8">
    <source>
        <dbReference type="ARBA" id="ARBA00022692"/>
    </source>
</evidence>
<evidence type="ECO:0000256" key="11">
    <source>
        <dbReference type="ARBA" id="ARBA00022989"/>
    </source>
</evidence>
<evidence type="ECO:0000256" key="16">
    <source>
        <dbReference type="ARBA" id="ARBA00023157"/>
    </source>
</evidence>
<dbReference type="PANTHER" id="PTHR15071:SF0">
    <property type="entry name" value="MANNOSE 6-PHOSPHATE RECEPTOR-LIKE PROTEIN 1"/>
    <property type="match status" value="1"/>
</dbReference>
<comment type="similarity">
    <text evidence="5">Belongs to the ATG27 family.</text>
</comment>
<keyword evidence="12" id="KW-0072">Autophagy</keyword>
<gene>
    <name evidence="18" type="ORF">OFUS_LOCUS23764</name>
</gene>
<dbReference type="InterPro" id="IPR044865">
    <property type="entry name" value="MRH_dom"/>
</dbReference>
<comment type="caution">
    <text evidence="18">The sequence shown here is derived from an EMBL/GenBank/DDBJ whole genome shotgun (WGS) entry which is preliminary data.</text>
</comment>
<dbReference type="EMBL" id="CAIIXF020000011">
    <property type="protein sequence ID" value="CAH1799795.1"/>
    <property type="molecule type" value="Genomic_DNA"/>
</dbReference>
<keyword evidence="7" id="KW-0813">Transport</keyword>
<evidence type="ECO:0000256" key="3">
    <source>
        <dbReference type="ARBA" id="ARBA00004394"/>
    </source>
</evidence>
<dbReference type="Gene3D" id="2.70.130.10">
    <property type="entry name" value="Mannose-6-phosphate receptor binding domain"/>
    <property type="match status" value="1"/>
</dbReference>
<organism evidence="18 19">
    <name type="scientific">Owenia fusiformis</name>
    <name type="common">Polychaete worm</name>
    <dbReference type="NCBI Taxonomy" id="6347"/>
    <lineage>
        <taxon>Eukaryota</taxon>
        <taxon>Metazoa</taxon>
        <taxon>Spiralia</taxon>
        <taxon>Lophotrochozoa</taxon>
        <taxon>Annelida</taxon>
        <taxon>Polychaeta</taxon>
        <taxon>Sedentaria</taxon>
        <taxon>Canalipalpata</taxon>
        <taxon>Sabellida</taxon>
        <taxon>Oweniida</taxon>
        <taxon>Oweniidae</taxon>
        <taxon>Owenia</taxon>
    </lineage>
</organism>
<evidence type="ECO:0000256" key="6">
    <source>
        <dbReference type="ARBA" id="ARBA00013776"/>
    </source>
</evidence>
<dbReference type="SUPFAM" id="SSF50911">
    <property type="entry name" value="Mannose 6-phosphate receptor domain"/>
    <property type="match status" value="1"/>
</dbReference>
<accession>A0A8J1XIU6</accession>
<evidence type="ECO:0000313" key="18">
    <source>
        <dbReference type="EMBL" id="CAH1799795.1"/>
    </source>
</evidence>
<evidence type="ECO:0000256" key="7">
    <source>
        <dbReference type="ARBA" id="ARBA00022448"/>
    </source>
</evidence>
<keyword evidence="16" id="KW-1015">Disulfide bond</keyword>
<evidence type="ECO:0000313" key="19">
    <source>
        <dbReference type="Proteomes" id="UP000749559"/>
    </source>
</evidence>
<protein>
    <recommendedName>
        <fullName evidence="6">Autophagy-related protein 27</fullName>
    </recommendedName>
</protein>
<dbReference type="GO" id="GO:0005802">
    <property type="term" value="C:trans-Golgi network"/>
    <property type="evidence" value="ECO:0007669"/>
    <property type="project" value="TreeGrafter"/>
</dbReference>
<dbReference type="Pfam" id="PF09451">
    <property type="entry name" value="ATG27"/>
    <property type="match status" value="1"/>
</dbReference>
<dbReference type="GO" id="GO:0031966">
    <property type="term" value="C:mitochondrial membrane"/>
    <property type="evidence" value="ECO:0007669"/>
    <property type="project" value="UniProtKB-SubCell"/>
</dbReference>
<keyword evidence="11" id="KW-1133">Transmembrane helix</keyword>
<dbReference type="PANTHER" id="PTHR15071">
    <property type="entry name" value="MANNOSE-6-PHOSPHATE RECEPTOR FAMILY MEMBER"/>
    <property type="match status" value="1"/>
</dbReference>
<dbReference type="Proteomes" id="UP000749559">
    <property type="component" value="Unassembled WGS sequence"/>
</dbReference>
<keyword evidence="17" id="KW-0968">Cytoplasmic vesicle</keyword>
<dbReference type="InterPro" id="IPR009011">
    <property type="entry name" value="Man6P_isomerase_rcpt-bd_dom_sf"/>
</dbReference>
<dbReference type="GO" id="GO:0010008">
    <property type="term" value="C:endosome membrane"/>
    <property type="evidence" value="ECO:0007669"/>
    <property type="project" value="UniProtKB-SubCell"/>
</dbReference>